<organism evidence="1 2">
    <name type="scientific">Lasius niger</name>
    <name type="common">Black garden ant</name>
    <dbReference type="NCBI Taxonomy" id="67767"/>
    <lineage>
        <taxon>Eukaryota</taxon>
        <taxon>Metazoa</taxon>
        <taxon>Ecdysozoa</taxon>
        <taxon>Arthropoda</taxon>
        <taxon>Hexapoda</taxon>
        <taxon>Insecta</taxon>
        <taxon>Pterygota</taxon>
        <taxon>Neoptera</taxon>
        <taxon>Endopterygota</taxon>
        <taxon>Hymenoptera</taxon>
        <taxon>Apocrita</taxon>
        <taxon>Aculeata</taxon>
        <taxon>Formicoidea</taxon>
        <taxon>Formicidae</taxon>
        <taxon>Formicinae</taxon>
        <taxon>Lasius</taxon>
        <taxon>Lasius</taxon>
    </lineage>
</organism>
<dbReference type="AlphaFoldDB" id="A0A0J7JVX0"/>
<proteinExistence type="predicted"/>
<dbReference type="InterPro" id="IPR008042">
    <property type="entry name" value="Retrotrans_Pao"/>
</dbReference>
<dbReference type="STRING" id="67767.A0A0J7JVX0"/>
<dbReference type="Pfam" id="PF05380">
    <property type="entry name" value="Peptidase_A17"/>
    <property type="match status" value="1"/>
</dbReference>
<evidence type="ECO:0000313" key="2">
    <source>
        <dbReference type="Proteomes" id="UP000036403"/>
    </source>
</evidence>
<dbReference type="Proteomes" id="UP000036403">
    <property type="component" value="Unassembled WGS sequence"/>
</dbReference>
<sequence>MEEALVIRAQMLKGGGFALRKWISNSEELLKGFPESSISNTILELDKDGTAKTLGIKWNPSKNVLQYTICVQASETSACIKRSILSSIALIFDPLELLGPVIMTAKIMIQKLWKL</sequence>
<comment type="caution">
    <text evidence="1">The sequence shown here is derived from an EMBL/GenBank/DDBJ whole genome shotgun (WGS) entry which is preliminary data.</text>
</comment>
<accession>A0A0J7JVX0</accession>
<evidence type="ECO:0000313" key="1">
    <source>
        <dbReference type="EMBL" id="KMQ81981.1"/>
    </source>
</evidence>
<name>A0A0J7JVX0_LASNI</name>
<dbReference type="EMBL" id="LBMM01029698">
    <property type="protein sequence ID" value="KMQ81981.1"/>
    <property type="molecule type" value="Genomic_DNA"/>
</dbReference>
<dbReference type="OrthoDB" id="7698561at2759"/>
<dbReference type="PaxDb" id="67767-A0A0J7JVX0"/>
<gene>
    <name evidence="1" type="ORF">RF55_24585</name>
</gene>
<dbReference type="PANTHER" id="PTHR47331">
    <property type="entry name" value="PHD-TYPE DOMAIN-CONTAINING PROTEIN"/>
    <property type="match status" value="1"/>
</dbReference>
<keyword evidence="2" id="KW-1185">Reference proteome</keyword>
<reference evidence="1 2" key="1">
    <citation type="submission" date="2015-04" db="EMBL/GenBank/DDBJ databases">
        <title>Lasius niger genome sequencing.</title>
        <authorList>
            <person name="Konorov E.A."/>
            <person name="Nikitin M.A."/>
            <person name="Kirill M.V."/>
            <person name="Chang P."/>
        </authorList>
    </citation>
    <scope>NUCLEOTIDE SEQUENCE [LARGE SCALE GENOMIC DNA]</scope>
    <source>
        <tissue evidence="1">Whole</tissue>
    </source>
</reference>
<protein>
    <submittedName>
        <fullName evidence="1">Uncharacterized protein</fullName>
    </submittedName>
</protein>